<name>A0A0L8FIM1_OCTBM</name>
<dbReference type="AlphaFoldDB" id="A0A0L8FIM1"/>
<protein>
    <submittedName>
        <fullName evidence="1">Uncharacterized protein</fullName>
    </submittedName>
</protein>
<evidence type="ECO:0000313" key="1">
    <source>
        <dbReference type="EMBL" id="KOF63493.1"/>
    </source>
</evidence>
<reference evidence="1" key="1">
    <citation type="submission" date="2015-07" db="EMBL/GenBank/DDBJ databases">
        <title>MeaNS - Measles Nucleotide Surveillance Program.</title>
        <authorList>
            <person name="Tran T."/>
            <person name="Druce J."/>
        </authorList>
    </citation>
    <scope>NUCLEOTIDE SEQUENCE</scope>
    <source>
        <strain evidence="1">UCB-OBI-ISO-001</strain>
        <tissue evidence="1">Gonad</tissue>
    </source>
</reference>
<proteinExistence type="predicted"/>
<gene>
    <name evidence="1" type="ORF">OCBIM_22018893mg</name>
</gene>
<accession>A0A0L8FIM1</accession>
<sequence>MLLYLKAMLPIEIFFYLPPPSPMFFLFFFYPHSTGHSFNPSDFHVKLQLLRTTYLQMSTTPCFLFPLKNPSNILSPPSLPLPISDYCCCCCCCLLFKPLSLSLSDSASVFDTSLSHHHNLFHLRNSFLISHGWTMIQT</sequence>
<organism evidence="1">
    <name type="scientific">Octopus bimaculoides</name>
    <name type="common">California two-spotted octopus</name>
    <dbReference type="NCBI Taxonomy" id="37653"/>
    <lineage>
        <taxon>Eukaryota</taxon>
        <taxon>Metazoa</taxon>
        <taxon>Spiralia</taxon>
        <taxon>Lophotrochozoa</taxon>
        <taxon>Mollusca</taxon>
        <taxon>Cephalopoda</taxon>
        <taxon>Coleoidea</taxon>
        <taxon>Octopodiformes</taxon>
        <taxon>Octopoda</taxon>
        <taxon>Incirrata</taxon>
        <taxon>Octopodidae</taxon>
        <taxon>Octopus</taxon>
    </lineage>
</organism>
<dbReference type="EMBL" id="KQ430918">
    <property type="protein sequence ID" value="KOF63493.1"/>
    <property type="molecule type" value="Genomic_DNA"/>
</dbReference>